<dbReference type="GO" id="GO:0045540">
    <property type="term" value="P:regulation of cholesterol biosynthetic process"/>
    <property type="evidence" value="ECO:0007669"/>
    <property type="project" value="TreeGrafter"/>
</dbReference>
<dbReference type="PROSITE" id="PS50156">
    <property type="entry name" value="SSD"/>
    <property type="match status" value="1"/>
</dbReference>
<feature type="compositionally biased region" description="Low complexity" evidence="8">
    <location>
        <begin position="448"/>
        <end position="460"/>
    </location>
</feature>
<feature type="compositionally biased region" description="Gly residues" evidence="8">
    <location>
        <begin position="478"/>
        <end position="488"/>
    </location>
</feature>
<evidence type="ECO:0000313" key="12">
    <source>
        <dbReference type="Proteomes" id="UP000633448"/>
    </source>
</evidence>
<keyword evidence="9" id="KW-0812">Transmembrane</keyword>
<feature type="non-terminal residue" evidence="11">
    <location>
        <position position="598"/>
    </location>
</feature>
<gene>
    <name evidence="11" type="primary">Scap</name>
    <name evidence="11" type="ORF">PITSOR_R14369</name>
</gene>
<dbReference type="GO" id="GO:0032934">
    <property type="term" value="F:sterol binding"/>
    <property type="evidence" value="ECO:0007669"/>
    <property type="project" value="InterPro"/>
</dbReference>
<dbReference type="GO" id="GO:0032936">
    <property type="term" value="C:SREBP-SCAP complex"/>
    <property type="evidence" value="ECO:0007669"/>
    <property type="project" value="TreeGrafter"/>
</dbReference>
<evidence type="ECO:0000256" key="5">
    <source>
        <dbReference type="ARBA" id="ARBA00022824"/>
    </source>
</evidence>
<feature type="non-terminal residue" evidence="11">
    <location>
        <position position="1"/>
    </location>
</feature>
<keyword evidence="4" id="KW-0677">Repeat</keyword>
<dbReference type="Proteomes" id="UP000633448">
    <property type="component" value="Unassembled WGS sequence"/>
</dbReference>
<keyword evidence="7 9" id="KW-0472">Membrane</keyword>
<dbReference type="EMBL" id="WEKX01001582">
    <property type="protein sequence ID" value="NWI85151.1"/>
    <property type="molecule type" value="Genomic_DNA"/>
</dbReference>
<evidence type="ECO:0000256" key="6">
    <source>
        <dbReference type="ARBA" id="ARBA00023034"/>
    </source>
</evidence>
<reference evidence="11" key="1">
    <citation type="submission" date="2019-10" db="EMBL/GenBank/DDBJ databases">
        <title>Bird 10,000 Genomes (B10K) Project - Family phase.</title>
        <authorList>
            <person name="Zhang G."/>
        </authorList>
    </citation>
    <scope>NUCLEOTIDE SEQUENCE</scope>
    <source>
        <strain evidence="11">B10K-DU-002-53</strain>
        <tissue evidence="11">Muscle</tissue>
    </source>
</reference>
<dbReference type="InterPro" id="IPR057041">
    <property type="entry name" value="SCAP_N"/>
</dbReference>
<keyword evidence="3" id="KW-0853">WD repeat</keyword>
<dbReference type="PANTHER" id="PTHR46378">
    <property type="entry name" value="STEROL REGULATORY ELEMENT-BINDING PROTEIN CLEAVAGE-ACTIVATING PROTEIN"/>
    <property type="match status" value="1"/>
</dbReference>
<feature type="transmembrane region" description="Helical" evidence="9">
    <location>
        <begin position="177"/>
        <end position="203"/>
    </location>
</feature>
<evidence type="ECO:0000313" key="11">
    <source>
        <dbReference type="EMBL" id="NWI85151.1"/>
    </source>
</evidence>
<feature type="transmembrane region" description="Helical" evidence="9">
    <location>
        <begin position="215"/>
        <end position="239"/>
    </location>
</feature>
<feature type="domain" description="SSD" evidence="10">
    <location>
        <begin position="148"/>
        <end position="306"/>
    </location>
</feature>
<dbReference type="Pfam" id="PF12349">
    <property type="entry name" value="Sterol-sensing"/>
    <property type="match status" value="1"/>
</dbReference>
<evidence type="ECO:0000256" key="2">
    <source>
        <dbReference type="ARBA" id="ARBA00004394"/>
    </source>
</evidence>
<evidence type="ECO:0000256" key="3">
    <source>
        <dbReference type="ARBA" id="ARBA00022574"/>
    </source>
</evidence>
<feature type="transmembrane region" description="Helical" evidence="9">
    <location>
        <begin position="144"/>
        <end position="165"/>
    </location>
</feature>
<dbReference type="AlphaFoldDB" id="A0A851ERE0"/>
<dbReference type="PANTHER" id="PTHR46378:SF1">
    <property type="entry name" value="STEROL REGULATORY ELEMENT-BINDING PROTEIN CLEAVAGE-ACTIVATING PROTEIN"/>
    <property type="match status" value="1"/>
</dbReference>
<accession>A0A851ERE0</accession>
<dbReference type="InterPro" id="IPR000731">
    <property type="entry name" value="SSD"/>
</dbReference>
<dbReference type="GO" id="GO:0032933">
    <property type="term" value="P:SREBP signaling pathway"/>
    <property type="evidence" value="ECO:0007669"/>
    <property type="project" value="InterPro"/>
</dbReference>
<feature type="region of interest" description="Disordered" evidence="8">
    <location>
        <begin position="445"/>
        <end position="493"/>
    </location>
</feature>
<feature type="transmembrane region" description="Helical" evidence="9">
    <location>
        <begin position="260"/>
        <end position="278"/>
    </location>
</feature>
<evidence type="ECO:0000256" key="7">
    <source>
        <dbReference type="ARBA" id="ARBA00023136"/>
    </source>
</evidence>
<dbReference type="Pfam" id="PF24006">
    <property type="entry name" value="SCAP_N"/>
    <property type="match status" value="1"/>
</dbReference>
<feature type="region of interest" description="Disordered" evidence="8">
    <location>
        <begin position="571"/>
        <end position="598"/>
    </location>
</feature>
<comment type="caution">
    <text evidence="11">The sequence shown here is derived from an EMBL/GenBank/DDBJ whole genome shotgun (WGS) entry which is preliminary data.</text>
</comment>
<keyword evidence="5" id="KW-0256">Endoplasmic reticulum</keyword>
<evidence type="ECO:0000256" key="9">
    <source>
        <dbReference type="SAM" id="Phobius"/>
    </source>
</evidence>
<evidence type="ECO:0000259" key="10">
    <source>
        <dbReference type="PROSITE" id="PS50156"/>
    </source>
</evidence>
<keyword evidence="6" id="KW-0333">Golgi apparatus</keyword>
<feature type="region of interest" description="Disordered" evidence="8">
    <location>
        <begin position="322"/>
        <end position="346"/>
    </location>
</feature>
<dbReference type="GO" id="GO:0000139">
    <property type="term" value="C:Golgi membrane"/>
    <property type="evidence" value="ECO:0007669"/>
    <property type="project" value="UniProtKB-SubCell"/>
</dbReference>
<organism evidence="11 12">
    <name type="scientific">Pitta sordida</name>
    <name type="common">Hooded pitta</name>
    <dbReference type="NCBI Taxonomy" id="9163"/>
    <lineage>
        <taxon>Eukaryota</taxon>
        <taxon>Metazoa</taxon>
        <taxon>Chordata</taxon>
        <taxon>Craniata</taxon>
        <taxon>Vertebrata</taxon>
        <taxon>Euteleostomi</taxon>
        <taxon>Archelosauria</taxon>
        <taxon>Archosauria</taxon>
        <taxon>Dinosauria</taxon>
        <taxon>Saurischia</taxon>
        <taxon>Theropoda</taxon>
        <taxon>Coelurosauria</taxon>
        <taxon>Aves</taxon>
        <taxon>Neognathae</taxon>
        <taxon>Neoaves</taxon>
        <taxon>Telluraves</taxon>
        <taxon>Australaves</taxon>
        <taxon>Passeriformes</taxon>
        <taxon>Pittidae</taxon>
        <taxon>Pitta</taxon>
    </lineage>
</organism>
<keyword evidence="12" id="KW-1185">Reference proteome</keyword>
<dbReference type="GO" id="GO:0005789">
    <property type="term" value="C:endoplasmic reticulum membrane"/>
    <property type="evidence" value="ECO:0007669"/>
    <property type="project" value="InterPro"/>
</dbReference>
<comment type="subcellular location">
    <subcellularLocation>
        <location evidence="1">Endoplasmic reticulum</location>
    </subcellularLocation>
    <subcellularLocation>
        <location evidence="2">Golgi apparatus membrane</location>
    </subcellularLocation>
</comment>
<evidence type="ECO:0000256" key="8">
    <source>
        <dbReference type="SAM" id="MobiDB-lite"/>
    </source>
</evidence>
<evidence type="ECO:0000256" key="1">
    <source>
        <dbReference type="ARBA" id="ARBA00004240"/>
    </source>
</evidence>
<evidence type="ECO:0000256" key="4">
    <source>
        <dbReference type="ARBA" id="ARBA00022737"/>
    </source>
</evidence>
<dbReference type="OrthoDB" id="361494at2759"/>
<proteinExistence type="predicted"/>
<sequence>SSGVRSLEELCLQVTDLLPGLRRLQDLLPEHGCLLLSPGNFWQNDRQRFNADPDILRTIQQHEPKALHTSATLKDLLFGLPGRYSGVNLSNRKRVVSYTITLGLQRYDSRFLSSLRSRLKLLHPSPNCSLREDSVVHVHFKEEIGVAELIPLVTTYIILFAYIYFSTRKIDMVKSKWGLALAAVVTVLSSLLMSVGLCTLFGLTPTLNGGEIFPYLVVVIGLENVLVLTKSVVSTPVDLEVKLRIAQGLSNESWSIMKNMATELGIILIGYFTLVPAIQEFCLFAVVGLVSDFFLQMFFFTTVLSIDIRRMELADLNKRVPPESCLPPGKPPGRSRPAPALRPATPHTITLQPSSLRNLRLPKRLRVIYFFARTRLAQRLIMAGTVIWIGILVYTDPAGLRTYLTSQVTEQSPLGEAGLPAMPVPGGVLPAAGDPKVALSVFPSEPVQLPGNQTQQQQQQREQKARLEPHQPPWAPGGVEGRGNGQGDPGTEAEVTWGAEDEEMWRKLSFRHWPILFSYYNITLAKRRVGWGDTGYISILPAIPVTLYLNPQEALEARHPQEASRYHPFLASSTGNLDTRAQPEPSAKLQGHQDVTLY</sequence>
<dbReference type="InterPro" id="IPR030225">
    <property type="entry name" value="SCAP"/>
</dbReference>
<keyword evidence="9" id="KW-1133">Transmembrane helix</keyword>
<protein>
    <submittedName>
        <fullName evidence="11">SCAP protein</fullName>
    </submittedName>
</protein>
<dbReference type="InterPro" id="IPR053958">
    <property type="entry name" value="HMGCR/SNAP/NPC1-like_SSD"/>
</dbReference>
<dbReference type="SUPFAM" id="SSF82866">
    <property type="entry name" value="Multidrug efflux transporter AcrB transmembrane domain"/>
    <property type="match status" value="1"/>
</dbReference>
<name>A0A851ERE0_PITSO</name>